<feature type="region of interest" description="Disordered" evidence="1">
    <location>
        <begin position="111"/>
        <end position="161"/>
    </location>
</feature>
<dbReference type="PANTHER" id="PTHR38687">
    <property type="entry name" value="CELL DIVISION PROTEIN DEDD-RELATED"/>
    <property type="match status" value="1"/>
</dbReference>
<organism evidence="3 4">
    <name type="scientific">Pusillimonas minor</name>
    <dbReference type="NCBI Taxonomy" id="2697024"/>
    <lineage>
        <taxon>Bacteria</taxon>
        <taxon>Pseudomonadati</taxon>
        <taxon>Pseudomonadota</taxon>
        <taxon>Betaproteobacteria</taxon>
        <taxon>Burkholderiales</taxon>
        <taxon>Alcaligenaceae</taxon>
        <taxon>Pusillimonas</taxon>
    </lineage>
</organism>
<dbReference type="SUPFAM" id="SSF110997">
    <property type="entry name" value="Sporulation related repeat"/>
    <property type="match status" value="1"/>
</dbReference>
<feature type="region of interest" description="Disordered" evidence="1">
    <location>
        <begin position="57"/>
        <end position="96"/>
    </location>
</feature>
<evidence type="ECO:0000259" key="2">
    <source>
        <dbReference type="PROSITE" id="PS51724"/>
    </source>
</evidence>
<evidence type="ECO:0000313" key="4">
    <source>
        <dbReference type="Proteomes" id="UP000545386"/>
    </source>
</evidence>
<proteinExistence type="predicted"/>
<dbReference type="InterPro" id="IPR052521">
    <property type="entry name" value="Cell_div_SPOR-domain"/>
</dbReference>
<keyword evidence="4" id="KW-1185">Reference proteome</keyword>
<dbReference type="PROSITE" id="PS51724">
    <property type="entry name" value="SPOR"/>
    <property type="match status" value="1"/>
</dbReference>
<feature type="domain" description="SPOR" evidence="2">
    <location>
        <begin position="161"/>
        <end position="239"/>
    </location>
</feature>
<dbReference type="EMBL" id="JACJUU010000002">
    <property type="protein sequence ID" value="MBC2769212.1"/>
    <property type="molecule type" value="Genomic_DNA"/>
</dbReference>
<dbReference type="Proteomes" id="UP000545386">
    <property type="component" value="Unassembled WGS sequence"/>
</dbReference>
<dbReference type="GO" id="GO:0042834">
    <property type="term" value="F:peptidoglycan binding"/>
    <property type="evidence" value="ECO:0007669"/>
    <property type="project" value="InterPro"/>
</dbReference>
<reference evidence="3 4" key="1">
    <citation type="submission" date="2020-08" db="EMBL/GenBank/DDBJ databases">
        <title>Paraeoetvoesia sp. YC-7-48 draft genome sequence.</title>
        <authorList>
            <person name="Yao L."/>
        </authorList>
    </citation>
    <scope>NUCLEOTIDE SEQUENCE [LARGE SCALE GENOMIC DNA]</scope>
    <source>
        <strain evidence="4">YC-7-48</strain>
    </source>
</reference>
<dbReference type="InterPro" id="IPR007730">
    <property type="entry name" value="SPOR-like_dom"/>
</dbReference>
<dbReference type="PANTHER" id="PTHR38687:SF1">
    <property type="entry name" value="CELL DIVISION PROTEIN DEDD"/>
    <property type="match status" value="1"/>
</dbReference>
<dbReference type="GO" id="GO:0032506">
    <property type="term" value="P:cytokinetic process"/>
    <property type="evidence" value="ECO:0007669"/>
    <property type="project" value="TreeGrafter"/>
</dbReference>
<dbReference type="RefSeq" id="WP_185778972.1">
    <property type="nucleotide sequence ID" value="NZ_JACJUU010000002.1"/>
</dbReference>
<dbReference type="GO" id="GO:0030428">
    <property type="term" value="C:cell septum"/>
    <property type="evidence" value="ECO:0007669"/>
    <property type="project" value="TreeGrafter"/>
</dbReference>
<dbReference type="GO" id="GO:0032153">
    <property type="term" value="C:cell division site"/>
    <property type="evidence" value="ECO:0007669"/>
    <property type="project" value="TreeGrafter"/>
</dbReference>
<dbReference type="AlphaFoldDB" id="A0A842HNB6"/>
<evidence type="ECO:0000313" key="3">
    <source>
        <dbReference type="EMBL" id="MBC2769212.1"/>
    </source>
</evidence>
<protein>
    <submittedName>
        <fullName evidence="3">SPOR domain-containing protein</fullName>
    </submittedName>
</protein>
<dbReference type="InterPro" id="IPR036680">
    <property type="entry name" value="SPOR-like_sf"/>
</dbReference>
<name>A0A842HNB6_9BURK</name>
<accession>A0A842HNB6</accession>
<feature type="compositionally biased region" description="Low complexity" evidence="1">
    <location>
        <begin position="79"/>
        <end position="89"/>
    </location>
</feature>
<dbReference type="Pfam" id="PF05036">
    <property type="entry name" value="SPOR"/>
    <property type="match status" value="1"/>
</dbReference>
<comment type="caution">
    <text evidence="3">The sequence shown here is derived from an EMBL/GenBank/DDBJ whole genome shotgun (WGS) entry which is preliminary data.</text>
</comment>
<gene>
    <name evidence="3" type="ORF">GTU67_04690</name>
</gene>
<sequence length="239" mass="24324">MAKSRKSNASMFKGSTLFTLLFGLILGLAIAAGVAWFVTQVPMPFADKFSRSAPTTLLPDVRDAPDPNQALMGRGGAGAPVDPAAVTPPQALPGSASGVTLQDDIGALLTTLGAPAPSPAAPRATPDNAATPPAPAASTSRPAAPAASAGNNAAPAAKPAPGTQTTYYLQAGAFRAEADAQAMRARILLLGEQAQVQPAQINGTTLYRVRVGPYKGIDDMNRSRVTLSNAKIDTTVVKP</sequence>
<evidence type="ECO:0000256" key="1">
    <source>
        <dbReference type="SAM" id="MobiDB-lite"/>
    </source>
</evidence>
<dbReference type="Gene3D" id="3.30.70.1070">
    <property type="entry name" value="Sporulation related repeat"/>
    <property type="match status" value="1"/>
</dbReference>